<keyword evidence="8" id="KW-1185">Reference proteome</keyword>
<comment type="similarity">
    <text evidence="5">Belongs to the DAPG/phloretin hydrolase family.</text>
</comment>
<dbReference type="GO" id="GO:0016787">
    <property type="term" value="F:hydrolase activity"/>
    <property type="evidence" value="ECO:0007669"/>
    <property type="project" value="UniProtKB-KW"/>
</dbReference>
<evidence type="ECO:0000313" key="7">
    <source>
        <dbReference type="EMBL" id="TKD01546.1"/>
    </source>
</evidence>
<dbReference type="EMBL" id="SSMQ01000039">
    <property type="protein sequence ID" value="TKD01546.1"/>
    <property type="molecule type" value="Genomic_DNA"/>
</dbReference>
<evidence type="ECO:0000256" key="5">
    <source>
        <dbReference type="ARBA" id="ARBA00023459"/>
    </source>
</evidence>
<dbReference type="RefSeq" id="WP_136932744.1">
    <property type="nucleotide sequence ID" value="NZ_SSMQ01000039.1"/>
</dbReference>
<keyword evidence="4" id="KW-0862">Zinc</keyword>
<reference evidence="7 8" key="1">
    <citation type="submission" date="2019-04" db="EMBL/GenBank/DDBJ databases">
        <authorList>
            <person name="Li Y."/>
            <person name="Wang J."/>
        </authorList>
    </citation>
    <scope>NUCLEOTIDE SEQUENCE [LARGE SCALE GENOMIC DNA]</scope>
    <source>
        <strain evidence="7 8">DSM 14668</strain>
    </source>
</reference>
<feature type="domain" description="DAPG hydrolase PhiG" evidence="6">
    <location>
        <begin position="54"/>
        <end position="273"/>
    </location>
</feature>
<gene>
    <name evidence="7" type="ORF">E8A74_31115</name>
</gene>
<sequence length="279" mass="30775">MSHPIPSRSLHLGMQEGELRDKPYATFWNPRIAPLVEHAREALLWGPLAAPLLPGLDEAPRLLDAGDHEVENGHGVRDDGALFLAVRTAMPDVSPAMVDWWFGWHGQEPQRYKLWHPRAHVHACWGDADPPGAKGRARYVGRVSFVDEYIGSRLQQVTIRFVRPAELGFDEAALADPAQATVVCARIGLLGLPVEAGWLVHHVRRVPGGAEMRSRFWLGGPHGVVRAPGFVGAVASRFARRVASPSLEEARALLVHCSQEMSHLASFLPKLYAELHEVP</sequence>
<dbReference type="Proteomes" id="UP000309215">
    <property type="component" value="Unassembled WGS sequence"/>
</dbReference>
<dbReference type="OrthoDB" id="2052122at2"/>
<keyword evidence="3" id="KW-0378">Hydrolase</keyword>
<evidence type="ECO:0000256" key="2">
    <source>
        <dbReference type="ARBA" id="ARBA00022723"/>
    </source>
</evidence>
<evidence type="ECO:0000256" key="4">
    <source>
        <dbReference type="ARBA" id="ARBA00022833"/>
    </source>
</evidence>
<keyword evidence="2" id="KW-0479">Metal-binding</keyword>
<accession>A0A4U1J511</accession>
<proteinExistence type="inferred from homology"/>
<organism evidence="7 8">
    <name type="scientific">Polyangium fumosum</name>
    <dbReference type="NCBI Taxonomy" id="889272"/>
    <lineage>
        <taxon>Bacteria</taxon>
        <taxon>Pseudomonadati</taxon>
        <taxon>Myxococcota</taxon>
        <taxon>Polyangia</taxon>
        <taxon>Polyangiales</taxon>
        <taxon>Polyangiaceae</taxon>
        <taxon>Polyangium</taxon>
    </lineage>
</organism>
<comment type="caution">
    <text evidence="7">The sequence shown here is derived from an EMBL/GenBank/DDBJ whole genome shotgun (WGS) entry which is preliminary data.</text>
</comment>
<dbReference type="AlphaFoldDB" id="A0A4U1J511"/>
<dbReference type="InterPro" id="IPR041526">
    <property type="entry name" value="DAPG_hydrolase"/>
</dbReference>
<evidence type="ECO:0000256" key="3">
    <source>
        <dbReference type="ARBA" id="ARBA00022801"/>
    </source>
</evidence>
<comment type="cofactor">
    <cofactor evidence="1">
        <name>Zn(2+)</name>
        <dbReference type="ChEBI" id="CHEBI:29105"/>
    </cofactor>
</comment>
<evidence type="ECO:0000313" key="8">
    <source>
        <dbReference type="Proteomes" id="UP000309215"/>
    </source>
</evidence>
<dbReference type="GO" id="GO:0046872">
    <property type="term" value="F:metal ion binding"/>
    <property type="evidence" value="ECO:0007669"/>
    <property type="project" value="UniProtKB-KW"/>
</dbReference>
<name>A0A4U1J511_9BACT</name>
<evidence type="ECO:0000256" key="1">
    <source>
        <dbReference type="ARBA" id="ARBA00001947"/>
    </source>
</evidence>
<dbReference type="Pfam" id="PF18089">
    <property type="entry name" value="DAPG_hydrolase"/>
    <property type="match status" value="1"/>
</dbReference>
<protein>
    <recommendedName>
        <fullName evidence="6">DAPG hydrolase PhiG domain-containing protein</fullName>
    </recommendedName>
</protein>
<evidence type="ECO:0000259" key="6">
    <source>
        <dbReference type="Pfam" id="PF18089"/>
    </source>
</evidence>